<proteinExistence type="predicted"/>
<evidence type="ECO:0000313" key="2">
    <source>
        <dbReference type="Proteomes" id="UP000388452"/>
    </source>
</evidence>
<protein>
    <submittedName>
        <fullName evidence="1">Uncharacterized protein</fullName>
    </submittedName>
</protein>
<dbReference type="Gene3D" id="1.10.1530.10">
    <property type="match status" value="1"/>
</dbReference>
<dbReference type="AlphaFoldDB" id="A0A5P8JPD6"/>
<dbReference type="EMBL" id="CP045068">
    <property type="protein sequence ID" value="QFQ90610.1"/>
    <property type="molecule type" value="Genomic_DNA"/>
</dbReference>
<dbReference type="Proteomes" id="UP000388452">
    <property type="component" value="Chromosome"/>
</dbReference>
<dbReference type="Gene3D" id="3.30.1370.60">
    <property type="entry name" value="Hypothetical oxidoreductase yiak, domain 2"/>
    <property type="match status" value="1"/>
</dbReference>
<dbReference type="GO" id="GO:0016491">
    <property type="term" value="F:oxidoreductase activity"/>
    <property type="evidence" value="ECO:0007669"/>
    <property type="project" value="InterPro"/>
</dbReference>
<dbReference type="InterPro" id="IPR036111">
    <property type="entry name" value="Mal/L-sulfo/L-lacto_DH-like_sf"/>
</dbReference>
<reference evidence="1 2" key="1">
    <citation type="submission" date="2019-10" db="EMBL/GenBank/DDBJ databases">
        <title>Genome sequencing of Lactobacillus manihotivorans.</title>
        <authorList>
            <person name="Kim K."/>
        </authorList>
    </citation>
    <scope>NUCLEOTIDE SEQUENCE [LARGE SCALE GENOMIC DNA]</scope>
    <source>
        <strain evidence="1 2">LM010</strain>
    </source>
</reference>
<dbReference type="RefSeq" id="WP_152164650.1">
    <property type="nucleotide sequence ID" value="NZ_CP045068.1"/>
</dbReference>
<gene>
    <name evidence="1" type="ORF">LM010_03825</name>
</gene>
<sequence length="69" mass="7669">MGIHSRVVYDFLNQLRAQPAVAGKQVYVHGDKEAAAYADRKANGLVIDDKTYAELVKISQRLHVDVPAF</sequence>
<dbReference type="SUPFAM" id="SSF89733">
    <property type="entry name" value="L-sulfolactate dehydrogenase-like"/>
    <property type="match status" value="1"/>
</dbReference>
<dbReference type="InterPro" id="IPR043143">
    <property type="entry name" value="Mal/L-sulf/L-lact_DH-like_NADP"/>
</dbReference>
<organism evidence="1 2">
    <name type="scientific">Lacticaseibacillus manihotivorans</name>
    <dbReference type="NCBI Taxonomy" id="88233"/>
    <lineage>
        <taxon>Bacteria</taxon>
        <taxon>Bacillati</taxon>
        <taxon>Bacillota</taxon>
        <taxon>Bacilli</taxon>
        <taxon>Lactobacillales</taxon>
        <taxon>Lactobacillaceae</taxon>
        <taxon>Lacticaseibacillus</taxon>
    </lineage>
</organism>
<name>A0A5P8JPD6_9LACO</name>
<accession>A0A5P8JPD6</accession>
<dbReference type="InterPro" id="IPR043144">
    <property type="entry name" value="Mal/L-sulf/L-lact_DH-like_ah"/>
</dbReference>
<evidence type="ECO:0000313" key="1">
    <source>
        <dbReference type="EMBL" id="QFQ90610.1"/>
    </source>
</evidence>